<feature type="domain" description="Beta-lactamase-related" evidence="1">
    <location>
        <begin position="19"/>
        <end position="388"/>
    </location>
</feature>
<dbReference type="PANTHER" id="PTHR43319">
    <property type="entry name" value="BETA-LACTAMASE-RELATED"/>
    <property type="match status" value="1"/>
</dbReference>
<dbReference type="Proteomes" id="UP000235116">
    <property type="component" value="Chromosome"/>
</dbReference>
<dbReference type="InterPro" id="IPR012338">
    <property type="entry name" value="Beta-lactam/transpept-like"/>
</dbReference>
<reference evidence="3" key="1">
    <citation type="submission" date="2017-08" db="EMBL/GenBank/DDBJ databases">
        <title>Direct submision.</title>
        <authorList>
            <person name="Kim S.-J."/>
            <person name="Rhee S.-K."/>
        </authorList>
    </citation>
    <scope>NUCLEOTIDE SEQUENCE [LARGE SCALE GENOMIC DNA]</scope>
    <source>
        <strain evidence="3">GI5</strain>
    </source>
</reference>
<gene>
    <name evidence="2" type="ORF">Kalk_19310</name>
</gene>
<evidence type="ECO:0000313" key="3">
    <source>
        <dbReference type="Proteomes" id="UP000235116"/>
    </source>
</evidence>
<dbReference type="InterPro" id="IPR001466">
    <property type="entry name" value="Beta-lactam-related"/>
</dbReference>
<dbReference type="RefSeq" id="WP_101895817.1">
    <property type="nucleotide sequence ID" value="NZ_CP022684.1"/>
</dbReference>
<accession>A0A2K9LQ81</accession>
<proteinExistence type="predicted"/>
<dbReference type="KEGG" id="kak:Kalk_19310"/>
<dbReference type="InterPro" id="IPR052907">
    <property type="entry name" value="Beta-lactamase/esterase"/>
</dbReference>
<sequence>MQYQGYVHPGFSAVASEFISQISDDGRSGAALAVYHQGQSVVDIWAGKRDHDGNPWLEDTLALSFSTTKGVASVMMHILVDRGLIEYDRPVSYYWPEFHGAGKHDITIRHLLCHQSGLYDIRGMIDDAMHMVDWERMIDTLEKATPSHRPGAAHGYHGLTYGWLLGEVMSRVTGKPFSELLFELLAGPLGLDGMYVGLPEDQMQRRALLANQAPESRERSGQPRRKRKASLVRQAQGQMINGAFRMVGLDPGDFAAGLAPRGIGRFSFNDPRVVKSCIPAANGMFTARSLARMYSAVAEGGELDGVRIMSPQRVRAMAQIQSRRVDKVVPIPMHWRLGFHRVFTTGPRTPDAFGHFGWGGSGAWCDPSRRLGAGFIVNGGGGTSPFGDTRIMRLNGAIIRCAERVEGKRGPLQNIITDRFYDLVN</sequence>
<dbReference type="PANTHER" id="PTHR43319:SF3">
    <property type="entry name" value="BETA-LACTAMASE-RELATED DOMAIN-CONTAINING PROTEIN"/>
    <property type="match status" value="1"/>
</dbReference>
<dbReference type="SUPFAM" id="SSF56601">
    <property type="entry name" value="beta-lactamase/transpeptidase-like"/>
    <property type="match status" value="1"/>
</dbReference>
<protein>
    <submittedName>
        <fullName evidence="2">Serine hydrolase</fullName>
    </submittedName>
</protein>
<dbReference type="EMBL" id="CP022684">
    <property type="protein sequence ID" value="AUM14443.1"/>
    <property type="molecule type" value="Genomic_DNA"/>
</dbReference>
<evidence type="ECO:0000313" key="2">
    <source>
        <dbReference type="EMBL" id="AUM14443.1"/>
    </source>
</evidence>
<dbReference type="GO" id="GO:0016787">
    <property type="term" value="F:hydrolase activity"/>
    <property type="evidence" value="ECO:0007669"/>
    <property type="project" value="UniProtKB-KW"/>
</dbReference>
<keyword evidence="2" id="KW-0378">Hydrolase</keyword>
<name>A0A2K9LQ81_9GAMM</name>
<dbReference type="OrthoDB" id="5705574at2"/>
<dbReference type="AlphaFoldDB" id="A0A2K9LQ81"/>
<dbReference type="Gene3D" id="3.40.710.10">
    <property type="entry name" value="DD-peptidase/beta-lactamase superfamily"/>
    <property type="match status" value="1"/>
</dbReference>
<dbReference type="Pfam" id="PF00144">
    <property type="entry name" value="Beta-lactamase"/>
    <property type="match status" value="1"/>
</dbReference>
<evidence type="ECO:0000259" key="1">
    <source>
        <dbReference type="Pfam" id="PF00144"/>
    </source>
</evidence>
<keyword evidence="3" id="KW-1185">Reference proteome</keyword>
<organism evidence="2 3">
    <name type="scientific">Ketobacter alkanivorans</name>
    <dbReference type="NCBI Taxonomy" id="1917421"/>
    <lineage>
        <taxon>Bacteria</taxon>
        <taxon>Pseudomonadati</taxon>
        <taxon>Pseudomonadota</taxon>
        <taxon>Gammaproteobacteria</taxon>
        <taxon>Pseudomonadales</taxon>
        <taxon>Ketobacteraceae</taxon>
        <taxon>Ketobacter</taxon>
    </lineage>
</organism>